<dbReference type="STRING" id="1760988.SAMN02949497_1779"/>
<dbReference type="InterPro" id="IPR041705">
    <property type="entry name" value="PIN_Sll0205"/>
</dbReference>
<dbReference type="InterPro" id="IPR052919">
    <property type="entry name" value="TA_system_RNase"/>
</dbReference>
<organism evidence="2 3">
    <name type="scientific">Methylomagnum ishizawai</name>
    <dbReference type="NCBI Taxonomy" id="1760988"/>
    <lineage>
        <taxon>Bacteria</taxon>
        <taxon>Pseudomonadati</taxon>
        <taxon>Pseudomonadota</taxon>
        <taxon>Gammaproteobacteria</taxon>
        <taxon>Methylococcales</taxon>
        <taxon>Methylococcaceae</taxon>
        <taxon>Methylomagnum</taxon>
    </lineage>
</organism>
<reference evidence="2 3" key="1">
    <citation type="submission" date="2016-12" db="EMBL/GenBank/DDBJ databases">
        <authorList>
            <person name="Song W.-J."/>
            <person name="Kurnit D.M."/>
        </authorList>
    </citation>
    <scope>NUCLEOTIDE SEQUENCE [LARGE SCALE GENOMIC DNA]</scope>
    <source>
        <strain evidence="2 3">175</strain>
    </source>
</reference>
<dbReference type="Pfam" id="PF01850">
    <property type="entry name" value="PIN"/>
    <property type="match status" value="1"/>
</dbReference>
<accession>A0A1Y6D0U8</accession>
<evidence type="ECO:0000259" key="1">
    <source>
        <dbReference type="Pfam" id="PF01850"/>
    </source>
</evidence>
<dbReference type="AlphaFoldDB" id="A0A1Y6D0U8"/>
<dbReference type="Gene3D" id="3.40.50.1010">
    <property type="entry name" value="5'-nuclease"/>
    <property type="match status" value="1"/>
</dbReference>
<proteinExistence type="predicted"/>
<dbReference type="Proteomes" id="UP000192923">
    <property type="component" value="Unassembled WGS sequence"/>
</dbReference>
<dbReference type="RefSeq" id="WP_085211865.1">
    <property type="nucleotide sequence ID" value="NZ_FXAM01000001.1"/>
</dbReference>
<dbReference type="InterPro" id="IPR002716">
    <property type="entry name" value="PIN_dom"/>
</dbReference>
<dbReference type="PANTHER" id="PTHR36173:SF2">
    <property type="entry name" value="RIBONUCLEASE VAPC16"/>
    <property type="match status" value="1"/>
</dbReference>
<evidence type="ECO:0000313" key="2">
    <source>
        <dbReference type="EMBL" id="SMF94463.1"/>
    </source>
</evidence>
<dbReference type="SUPFAM" id="SSF88723">
    <property type="entry name" value="PIN domain-like"/>
    <property type="match status" value="1"/>
</dbReference>
<feature type="domain" description="PIN" evidence="1">
    <location>
        <begin position="4"/>
        <end position="122"/>
    </location>
</feature>
<protein>
    <submittedName>
        <fullName evidence="2">PIN domain nuclease, a component of toxin-antitoxin system (PIN domain)</fullName>
    </submittedName>
</protein>
<dbReference type="PANTHER" id="PTHR36173">
    <property type="entry name" value="RIBONUCLEASE VAPC16-RELATED"/>
    <property type="match status" value="1"/>
</dbReference>
<dbReference type="CDD" id="cd09872">
    <property type="entry name" value="PIN_Sll0205-like"/>
    <property type="match status" value="1"/>
</dbReference>
<sequence length="128" mass="14086">MKLLLDTHALLWWLDGDERLPEPCRELIGGEGNIVLVSAASAWEITTKARLGKLPGAVAVAADFRKCLATQDFTPLAISLDHAVRAGNLPGPHRDPFDRMLIAQSQAEGVPLISNETLFDQYGIRRVW</sequence>
<name>A0A1Y6D0U8_9GAMM</name>
<dbReference type="EMBL" id="FXAM01000001">
    <property type="protein sequence ID" value="SMF94463.1"/>
    <property type="molecule type" value="Genomic_DNA"/>
</dbReference>
<evidence type="ECO:0000313" key="3">
    <source>
        <dbReference type="Proteomes" id="UP000192923"/>
    </source>
</evidence>
<keyword evidence="3" id="KW-1185">Reference proteome</keyword>
<dbReference type="OrthoDB" id="9798990at2"/>
<gene>
    <name evidence="2" type="ORF">SAMN02949497_1779</name>
</gene>
<dbReference type="InterPro" id="IPR029060">
    <property type="entry name" value="PIN-like_dom_sf"/>
</dbReference>